<evidence type="ECO:0000259" key="6">
    <source>
        <dbReference type="PROSITE" id="PS50850"/>
    </source>
</evidence>
<evidence type="ECO:0000256" key="4">
    <source>
        <dbReference type="ARBA" id="ARBA00023136"/>
    </source>
</evidence>
<feature type="transmembrane region" description="Helical" evidence="5">
    <location>
        <begin position="192"/>
        <end position="214"/>
    </location>
</feature>
<feature type="transmembrane region" description="Helical" evidence="5">
    <location>
        <begin position="391"/>
        <end position="409"/>
    </location>
</feature>
<evidence type="ECO:0000313" key="8">
    <source>
        <dbReference type="Proteomes" id="UP001501521"/>
    </source>
</evidence>
<name>A0ABP9FDD9_9ACTN</name>
<dbReference type="PROSITE" id="PS50850">
    <property type="entry name" value="MFS"/>
    <property type="match status" value="1"/>
</dbReference>
<protein>
    <submittedName>
        <fullName evidence="7">MFS transporter</fullName>
    </submittedName>
</protein>
<feature type="transmembrane region" description="Helical" evidence="5">
    <location>
        <begin position="258"/>
        <end position="277"/>
    </location>
</feature>
<evidence type="ECO:0000256" key="5">
    <source>
        <dbReference type="SAM" id="Phobius"/>
    </source>
</evidence>
<organism evidence="7 8">
    <name type="scientific">Tessaracoccus lubricantis</name>
    <dbReference type="NCBI Taxonomy" id="545543"/>
    <lineage>
        <taxon>Bacteria</taxon>
        <taxon>Bacillati</taxon>
        <taxon>Actinomycetota</taxon>
        <taxon>Actinomycetes</taxon>
        <taxon>Propionibacteriales</taxon>
        <taxon>Propionibacteriaceae</taxon>
        <taxon>Tessaracoccus</taxon>
    </lineage>
</organism>
<feature type="transmembrane region" description="Helical" evidence="5">
    <location>
        <begin position="98"/>
        <end position="119"/>
    </location>
</feature>
<feature type="transmembrane region" description="Helical" evidence="5">
    <location>
        <begin position="42"/>
        <end position="62"/>
    </location>
</feature>
<feature type="transmembrane region" description="Helical" evidence="5">
    <location>
        <begin position="7"/>
        <end position="30"/>
    </location>
</feature>
<keyword evidence="8" id="KW-1185">Reference proteome</keyword>
<feature type="transmembrane region" description="Helical" evidence="5">
    <location>
        <begin position="317"/>
        <end position="339"/>
    </location>
</feature>
<evidence type="ECO:0000256" key="1">
    <source>
        <dbReference type="ARBA" id="ARBA00004651"/>
    </source>
</evidence>
<keyword evidence="2 5" id="KW-0812">Transmembrane</keyword>
<feature type="transmembrane region" description="Helical" evidence="5">
    <location>
        <begin position="131"/>
        <end position="154"/>
    </location>
</feature>
<gene>
    <name evidence="7" type="ORF">GCM10025789_16610</name>
</gene>
<evidence type="ECO:0000313" key="7">
    <source>
        <dbReference type="EMBL" id="GAA4899160.1"/>
    </source>
</evidence>
<evidence type="ECO:0000256" key="3">
    <source>
        <dbReference type="ARBA" id="ARBA00022989"/>
    </source>
</evidence>
<dbReference type="Pfam" id="PF07690">
    <property type="entry name" value="MFS_1"/>
    <property type="match status" value="1"/>
</dbReference>
<feature type="transmembrane region" description="Helical" evidence="5">
    <location>
        <begin position="160"/>
        <end position="180"/>
    </location>
</feature>
<keyword evidence="4 5" id="KW-0472">Membrane</keyword>
<dbReference type="InterPro" id="IPR036259">
    <property type="entry name" value="MFS_trans_sf"/>
</dbReference>
<evidence type="ECO:0000256" key="2">
    <source>
        <dbReference type="ARBA" id="ARBA00022692"/>
    </source>
</evidence>
<dbReference type="Gene3D" id="1.20.1250.20">
    <property type="entry name" value="MFS general substrate transporter like domains"/>
    <property type="match status" value="2"/>
</dbReference>
<dbReference type="RefSeq" id="WP_345581776.1">
    <property type="nucleotide sequence ID" value="NZ_BAABLV010000026.1"/>
</dbReference>
<dbReference type="EMBL" id="BAABLV010000026">
    <property type="protein sequence ID" value="GAA4899160.1"/>
    <property type="molecule type" value="Genomic_DNA"/>
</dbReference>
<feature type="transmembrane region" description="Helical" evidence="5">
    <location>
        <begin position="74"/>
        <end position="92"/>
    </location>
</feature>
<dbReference type="InterPro" id="IPR011701">
    <property type="entry name" value="MFS"/>
</dbReference>
<proteinExistence type="predicted"/>
<comment type="caution">
    <text evidence="7">The sequence shown here is derived from an EMBL/GenBank/DDBJ whole genome shotgun (WGS) entry which is preliminary data.</text>
</comment>
<dbReference type="PANTHER" id="PTHR23501">
    <property type="entry name" value="MAJOR FACILITATOR SUPERFAMILY"/>
    <property type="match status" value="1"/>
</dbReference>
<feature type="transmembrane region" description="Helical" evidence="5">
    <location>
        <begin position="345"/>
        <end position="370"/>
    </location>
</feature>
<sequence>MTHGRRALIVGIMLSVFAVAFQAIGIATALPTVMRDLDAVALYPWAFTTFVSGMLLAVIVAGRVTDVRGPSLPIHVGFALFGLGLVMGWLAPSVWVLLVARVVQGLGAGALNLTLMVIVAHGFRAEERPRVMALVSFCWLLPAFVGPPVAAWLTLSSWRLVFAVMVPLMVLAFAMTLPGLRRVQAGFQGDGDVPPVPVAATLAVTLAPSFILLAGQPLGPWRWVSAAAGAAALAWGLRRIIAPRARGIGPGIPSIVASRALQAGAFFAAETIVLVTLQDLRGYTPFQVGLALTVGSLGWTTGSWVQAQRWMPLGRDAFITLGAVLSSVGIATLAAFAWFPQLPLVAGLAGWVVAGLGMGLTMPSSSVAVMGLSSQFEQGRHQSSLQVAESVGNSVVTALAGGIYTALLFVEPQKLSYAMSLAAVLLLAVLAVGVSRRIGHLPNELHAQRVST</sequence>
<feature type="transmembrane region" description="Helical" evidence="5">
    <location>
        <begin position="283"/>
        <end position="305"/>
    </location>
</feature>
<feature type="domain" description="Major facilitator superfamily (MFS) profile" evidence="6">
    <location>
        <begin position="8"/>
        <end position="437"/>
    </location>
</feature>
<accession>A0ABP9FDD9</accession>
<reference evidence="8" key="1">
    <citation type="journal article" date="2019" name="Int. J. Syst. Evol. Microbiol.">
        <title>The Global Catalogue of Microorganisms (GCM) 10K type strain sequencing project: providing services to taxonomists for standard genome sequencing and annotation.</title>
        <authorList>
            <consortium name="The Broad Institute Genomics Platform"/>
            <consortium name="The Broad Institute Genome Sequencing Center for Infectious Disease"/>
            <person name="Wu L."/>
            <person name="Ma J."/>
        </authorList>
    </citation>
    <scope>NUCLEOTIDE SEQUENCE [LARGE SCALE GENOMIC DNA]</scope>
    <source>
        <strain evidence="8">JCM 19125</strain>
    </source>
</reference>
<dbReference type="InterPro" id="IPR020846">
    <property type="entry name" value="MFS_dom"/>
</dbReference>
<keyword evidence="3 5" id="KW-1133">Transmembrane helix</keyword>
<dbReference type="Proteomes" id="UP001501521">
    <property type="component" value="Unassembled WGS sequence"/>
</dbReference>
<dbReference type="PANTHER" id="PTHR23501:SF154">
    <property type="entry name" value="MULTIDRUG-EFFLUX TRANSPORTER RV1634-RELATED"/>
    <property type="match status" value="1"/>
</dbReference>
<feature type="transmembrane region" description="Helical" evidence="5">
    <location>
        <begin position="415"/>
        <end position="434"/>
    </location>
</feature>
<dbReference type="SUPFAM" id="SSF103473">
    <property type="entry name" value="MFS general substrate transporter"/>
    <property type="match status" value="1"/>
</dbReference>
<feature type="transmembrane region" description="Helical" evidence="5">
    <location>
        <begin position="220"/>
        <end position="237"/>
    </location>
</feature>
<comment type="subcellular location">
    <subcellularLocation>
        <location evidence="1">Cell membrane</location>
        <topology evidence="1">Multi-pass membrane protein</topology>
    </subcellularLocation>
</comment>